<organism evidence="14 15">
    <name type="scientific">Bifidobacterium moukalabense DSM 27321</name>
    <dbReference type="NCBI Taxonomy" id="1435051"/>
    <lineage>
        <taxon>Bacteria</taxon>
        <taxon>Bacillati</taxon>
        <taxon>Actinomycetota</taxon>
        <taxon>Actinomycetes</taxon>
        <taxon>Bifidobacteriales</taxon>
        <taxon>Bifidobacteriaceae</taxon>
        <taxon>Bifidobacterium</taxon>
    </lineage>
</organism>
<dbReference type="Proteomes" id="UP000019155">
    <property type="component" value="Unassembled WGS sequence"/>
</dbReference>
<feature type="binding site" evidence="13">
    <location>
        <position position="287"/>
    </location>
    <ligand>
        <name>[4Fe-4S] cluster</name>
        <dbReference type="ChEBI" id="CHEBI:49883"/>
    </ligand>
</feature>
<accession>W4NAX9</accession>
<dbReference type="GeneID" id="97502599"/>
<feature type="binding site" evidence="13">
    <location>
        <position position="157"/>
    </location>
    <ligand>
        <name>[4Fe-4S] cluster</name>
        <dbReference type="ChEBI" id="CHEBI:49883"/>
    </ligand>
</feature>
<feature type="binding site" evidence="13">
    <location>
        <position position="93"/>
    </location>
    <ligand>
        <name>iminosuccinate</name>
        <dbReference type="ChEBI" id="CHEBI:77875"/>
    </ligand>
</feature>
<dbReference type="GO" id="GO:0034628">
    <property type="term" value="P:'de novo' NAD+ biosynthetic process from L-aspartate"/>
    <property type="evidence" value="ECO:0007669"/>
    <property type="project" value="TreeGrafter"/>
</dbReference>
<proteinExistence type="inferred from homology"/>
<dbReference type="EC" id="2.5.1.72" evidence="3 13"/>
<evidence type="ECO:0000256" key="13">
    <source>
        <dbReference type="HAMAP-Rule" id="MF_00569"/>
    </source>
</evidence>
<evidence type="ECO:0000256" key="7">
    <source>
        <dbReference type="ARBA" id="ARBA00022679"/>
    </source>
</evidence>
<feature type="binding site" evidence="13">
    <location>
        <position position="377"/>
    </location>
    <ligand>
        <name>[4Fe-4S] cluster</name>
        <dbReference type="ChEBI" id="CHEBI:49883"/>
    </ligand>
</feature>
<comment type="caution">
    <text evidence="14">The sequence shown here is derived from an EMBL/GenBank/DDBJ whole genome shotgun (WGS) entry which is preliminary data.</text>
</comment>
<keyword evidence="6 13" id="KW-0662">Pyridine nucleotide biosynthesis</keyword>
<keyword evidence="4 13" id="KW-0004">4Fe-4S</keyword>
<dbReference type="eggNOG" id="COG0379">
    <property type="taxonomic scope" value="Bacteria"/>
</dbReference>
<keyword evidence="9 13" id="KW-0408">Iron</keyword>
<dbReference type="Gene3D" id="3.40.50.10800">
    <property type="entry name" value="NadA-like"/>
    <property type="match status" value="3"/>
</dbReference>
<dbReference type="NCBIfam" id="NF006883">
    <property type="entry name" value="PRK09375.2-4"/>
    <property type="match status" value="1"/>
</dbReference>
<feature type="binding site" evidence="13">
    <location>
        <position position="217"/>
    </location>
    <ligand>
        <name>iminosuccinate</name>
        <dbReference type="ChEBI" id="CHEBI:77875"/>
    </ligand>
</feature>
<evidence type="ECO:0000313" key="14">
    <source>
        <dbReference type="EMBL" id="ETY72174.1"/>
    </source>
</evidence>
<dbReference type="NCBIfam" id="NF006884">
    <property type="entry name" value="PRK09375.2-5"/>
    <property type="match status" value="1"/>
</dbReference>
<keyword evidence="5 13" id="KW-0963">Cytoplasm</keyword>
<evidence type="ECO:0000256" key="5">
    <source>
        <dbReference type="ARBA" id="ARBA00022490"/>
    </source>
</evidence>
<evidence type="ECO:0000256" key="6">
    <source>
        <dbReference type="ARBA" id="ARBA00022642"/>
    </source>
</evidence>
<dbReference type="InterPro" id="IPR023515">
    <property type="entry name" value="Quinolinate_synth_A_type3"/>
</dbReference>
<dbReference type="GO" id="GO:0008987">
    <property type="term" value="F:quinolinate synthetase A activity"/>
    <property type="evidence" value="ECO:0007669"/>
    <property type="project" value="UniProtKB-UniRule"/>
</dbReference>
<dbReference type="InterPro" id="IPR003473">
    <property type="entry name" value="NadA"/>
</dbReference>
<dbReference type="PANTHER" id="PTHR30573:SF0">
    <property type="entry name" value="QUINOLINATE SYNTHASE, CHLOROPLASTIC"/>
    <property type="match status" value="1"/>
</dbReference>
<dbReference type="InterPro" id="IPR036094">
    <property type="entry name" value="NadA_sf"/>
</dbReference>
<gene>
    <name evidence="13" type="primary">nadA</name>
    <name evidence="14" type="ORF">BMOU_0187</name>
</gene>
<feature type="binding site" evidence="13">
    <location>
        <begin position="196"/>
        <end position="198"/>
    </location>
    <ligand>
        <name>iminosuccinate</name>
        <dbReference type="ChEBI" id="CHEBI:77875"/>
    </ligand>
</feature>
<dbReference type="NCBIfam" id="TIGR00550">
    <property type="entry name" value="nadA"/>
    <property type="match status" value="1"/>
</dbReference>
<dbReference type="STRING" id="1435051.BMOU_0187"/>
<keyword evidence="15" id="KW-1185">Reference proteome</keyword>
<dbReference type="PATRIC" id="fig|1435051.3.peg.181"/>
<dbReference type="RefSeq" id="WP_034873863.1">
    <property type="nucleotide sequence ID" value="NZ_AZMV01000001.1"/>
</dbReference>
<dbReference type="FunFam" id="3.40.50.10800:FF:000001">
    <property type="entry name" value="Quinolinate synthase A"/>
    <property type="match status" value="1"/>
</dbReference>
<evidence type="ECO:0000256" key="1">
    <source>
        <dbReference type="ARBA" id="ARBA00003791"/>
    </source>
</evidence>
<comment type="similarity">
    <text evidence="13">Belongs to the quinolinate synthase family. Type 3 subfamily.</text>
</comment>
<feature type="binding site" evidence="13">
    <location>
        <position position="110"/>
    </location>
    <ligand>
        <name>iminosuccinate</name>
        <dbReference type="ChEBI" id="CHEBI:77875"/>
    </ligand>
</feature>
<keyword evidence="10 13" id="KW-0411">Iron-sulfur</keyword>
<comment type="function">
    <text evidence="1 13">Catalyzes the condensation of iminoaspartate with dihydroxyacetone phosphate to form quinolinate.</text>
</comment>
<evidence type="ECO:0000256" key="11">
    <source>
        <dbReference type="ARBA" id="ARBA00050125"/>
    </source>
</evidence>
<evidence type="ECO:0000256" key="10">
    <source>
        <dbReference type="ARBA" id="ARBA00023014"/>
    </source>
</evidence>
<evidence type="ECO:0000256" key="2">
    <source>
        <dbReference type="ARBA" id="ARBA00005065"/>
    </source>
</evidence>
<dbReference type="UniPathway" id="UPA00253">
    <property type="reaction ID" value="UER00327"/>
</dbReference>
<name>W4NAX9_9BIFI</name>
<protein>
    <recommendedName>
        <fullName evidence="12 13">Quinolinate synthase</fullName>
        <ecNumber evidence="3 13">2.5.1.72</ecNumber>
    </recommendedName>
</protein>
<sequence length="426" mass="46420">MAATLSSPSVDEIIARLGAQGTCDSGLAQDPWHFDTVRPSYGPGASMFDPLPDNMPRQRVLPQEYRESSGEQLQERIRDAKARLGGKILILGHFYQRDEIIVHADFVGDSFQLAKHAAERPDADHIVFCGVHFMAETADILSMPEQSVTLPNLSAGCSMADMANIDQVEDCWEQLGAICGTRPDADGRRQIVPVTYMNSAASLKAFCGRNGGIVCTSSNAHAVLEWAFARGKRVLFFPDQHLGRNTARAMGISPDRMPLWDPYKPSGGAADPAVYDKAAMILWKGFCSVHQRFTVEQVERARRAYPGVKVIVHPECSMNVVDAADGTGSTAYIVKEIANAPAGSAIAVGTEINLVNRLAAQHPDKTVFCLDPVVCPCSTMYRIHPAYLAWALESIERGDIVNRVTVDTDTAGEAKVALQRMLEVHP</sequence>
<reference evidence="14 15" key="1">
    <citation type="journal article" date="2014" name="Genome Announc.">
        <title>The Genome Sequence of Bifidobacterium moukalabense DSM 27321 Highlights the Close Phylogenetic Relatedness with the Bifidobacterium dentium Taxon.</title>
        <authorList>
            <person name="Lugli G.A."/>
            <person name="Duranti S."/>
            <person name="Milani C."/>
            <person name="Turroni F."/>
            <person name="Viappiani A."/>
            <person name="Mangifesta M."/>
            <person name="van Sinderen D."/>
            <person name="Ventura M."/>
        </authorList>
    </citation>
    <scope>NUCLEOTIDE SEQUENCE [LARGE SCALE GENOMIC DNA]</scope>
    <source>
        <strain evidence="14 15">DSM 27321</strain>
    </source>
</reference>
<comment type="subcellular location">
    <subcellularLocation>
        <location evidence="13">Cytoplasm</location>
    </subcellularLocation>
</comment>
<evidence type="ECO:0000256" key="9">
    <source>
        <dbReference type="ARBA" id="ARBA00023004"/>
    </source>
</evidence>
<dbReference type="HAMAP" id="MF_00569">
    <property type="entry name" value="NadA_type3"/>
    <property type="match status" value="1"/>
</dbReference>
<dbReference type="Pfam" id="PF02445">
    <property type="entry name" value="NadA"/>
    <property type="match status" value="1"/>
</dbReference>
<comment type="pathway">
    <text evidence="2 13">Cofactor biosynthesis; NAD(+) biosynthesis; quinolinate from iminoaspartate: step 1/1.</text>
</comment>
<dbReference type="EMBL" id="AZMV01000001">
    <property type="protein sequence ID" value="ETY72174.1"/>
    <property type="molecule type" value="Genomic_DNA"/>
</dbReference>
<feature type="binding site" evidence="13">
    <location>
        <begin position="313"/>
        <end position="315"/>
    </location>
    <ligand>
        <name>iminosuccinate</name>
        <dbReference type="ChEBI" id="CHEBI:77875"/>
    </ligand>
</feature>
<dbReference type="GO" id="GO:0046872">
    <property type="term" value="F:metal ion binding"/>
    <property type="evidence" value="ECO:0007669"/>
    <property type="project" value="UniProtKB-KW"/>
</dbReference>
<dbReference type="PANTHER" id="PTHR30573">
    <property type="entry name" value="QUINOLINATE SYNTHETASE A"/>
    <property type="match status" value="1"/>
</dbReference>
<feature type="binding site" evidence="13">
    <location>
        <position position="330"/>
    </location>
    <ligand>
        <name>iminosuccinate</name>
        <dbReference type="ChEBI" id="CHEBI:77875"/>
    </ligand>
</feature>
<evidence type="ECO:0000256" key="4">
    <source>
        <dbReference type="ARBA" id="ARBA00022485"/>
    </source>
</evidence>
<comment type="cofactor">
    <cofactor evidence="13">
        <name>[4Fe-4S] cluster</name>
        <dbReference type="ChEBI" id="CHEBI:49883"/>
    </cofactor>
    <text evidence="13">Binds 1 [4Fe-4S] cluster per subunit.</text>
</comment>
<evidence type="ECO:0000313" key="15">
    <source>
        <dbReference type="Proteomes" id="UP000019155"/>
    </source>
</evidence>
<evidence type="ECO:0000256" key="8">
    <source>
        <dbReference type="ARBA" id="ARBA00022723"/>
    </source>
</evidence>
<dbReference type="GO" id="GO:0005829">
    <property type="term" value="C:cytosol"/>
    <property type="evidence" value="ECO:0007669"/>
    <property type="project" value="TreeGrafter"/>
</dbReference>
<dbReference type="OrthoDB" id="9801204at2"/>
<comment type="catalytic activity">
    <reaction evidence="11">
        <text>iminosuccinate + dihydroxyacetone phosphate = quinolinate + phosphate + 2 H2O + H(+)</text>
        <dbReference type="Rhea" id="RHEA:25888"/>
        <dbReference type="ChEBI" id="CHEBI:15377"/>
        <dbReference type="ChEBI" id="CHEBI:15378"/>
        <dbReference type="ChEBI" id="CHEBI:29959"/>
        <dbReference type="ChEBI" id="CHEBI:43474"/>
        <dbReference type="ChEBI" id="CHEBI:57642"/>
        <dbReference type="ChEBI" id="CHEBI:77875"/>
        <dbReference type="EC" id="2.5.1.72"/>
    </reaction>
    <physiologicalReaction direction="left-to-right" evidence="11">
        <dbReference type="Rhea" id="RHEA:25889"/>
    </physiologicalReaction>
</comment>
<dbReference type="GO" id="GO:0051539">
    <property type="term" value="F:4 iron, 4 sulfur cluster binding"/>
    <property type="evidence" value="ECO:0007669"/>
    <property type="project" value="UniProtKB-KW"/>
</dbReference>
<keyword evidence="8 13" id="KW-0479">Metal-binding</keyword>
<evidence type="ECO:0000256" key="12">
    <source>
        <dbReference type="ARBA" id="ARBA00073059"/>
    </source>
</evidence>
<keyword evidence="7 13" id="KW-0808">Transferase</keyword>
<dbReference type="AlphaFoldDB" id="W4NAX9"/>
<evidence type="ECO:0000256" key="3">
    <source>
        <dbReference type="ARBA" id="ARBA00012669"/>
    </source>
</evidence>
<dbReference type="SUPFAM" id="SSF142754">
    <property type="entry name" value="NadA-like"/>
    <property type="match status" value="1"/>
</dbReference>